<feature type="domain" description="Dermonecrotic toxin N-terminal" evidence="3">
    <location>
        <begin position="74"/>
        <end position="331"/>
    </location>
</feature>
<name>A0A1L5PRI7_PSEPU</name>
<evidence type="ECO:0000256" key="2">
    <source>
        <dbReference type="ARBA" id="ARBA00022737"/>
    </source>
</evidence>
<gene>
    <name evidence="4" type="ORF">BL240_15080</name>
</gene>
<dbReference type="PANTHER" id="PTHR48051">
    <property type="match status" value="1"/>
</dbReference>
<organism evidence="4 5">
    <name type="scientific">Pseudomonas putida</name>
    <name type="common">Arthrobacter siderocapsulatus</name>
    <dbReference type="NCBI Taxonomy" id="303"/>
    <lineage>
        <taxon>Bacteria</taxon>
        <taxon>Pseudomonadati</taxon>
        <taxon>Pseudomonadota</taxon>
        <taxon>Gammaproteobacteria</taxon>
        <taxon>Pseudomonadales</taxon>
        <taxon>Pseudomonadaceae</taxon>
        <taxon>Pseudomonas</taxon>
    </lineage>
</organism>
<keyword evidence="1" id="KW-0433">Leucine-rich repeat</keyword>
<dbReference type="InterPro" id="IPR001611">
    <property type="entry name" value="Leu-rich_rpt"/>
</dbReference>
<dbReference type="InterPro" id="IPR046673">
    <property type="entry name" value="ToxA_N"/>
</dbReference>
<proteinExistence type="predicted"/>
<dbReference type="Pfam" id="PF20178">
    <property type="entry name" value="ToxA_N"/>
    <property type="match status" value="1"/>
</dbReference>
<keyword evidence="2" id="KW-0677">Repeat</keyword>
<dbReference type="RefSeq" id="WP_075045364.1">
    <property type="nucleotide sequence ID" value="NZ_CP018743.1"/>
</dbReference>
<dbReference type="GO" id="GO:0005737">
    <property type="term" value="C:cytoplasm"/>
    <property type="evidence" value="ECO:0007669"/>
    <property type="project" value="TreeGrafter"/>
</dbReference>
<accession>A0A1L5PRI7</accession>
<dbReference type="PROSITE" id="PS51450">
    <property type="entry name" value="LRR"/>
    <property type="match status" value="1"/>
</dbReference>
<dbReference type="AlphaFoldDB" id="A0A1L5PRI7"/>
<dbReference type="InterPro" id="IPR050216">
    <property type="entry name" value="LRR_domain-containing"/>
</dbReference>
<dbReference type="PANTHER" id="PTHR48051:SF1">
    <property type="entry name" value="RAS SUPPRESSOR PROTEIN 1"/>
    <property type="match status" value="1"/>
</dbReference>
<dbReference type="Proteomes" id="UP000185146">
    <property type="component" value="Chromosome"/>
</dbReference>
<dbReference type="EMBL" id="CP018743">
    <property type="protein sequence ID" value="APO82705.1"/>
    <property type="molecule type" value="Genomic_DNA"/>
</dbReference>
<evidence type="ECO:0000256" key="1">
    <source>
        <dbReference type="ARBA" id="ARBA00022614"/>
    </source>
</evidence>
<dbReference type="SUPFAM" id="SSF52058">
    <property type="entry name" value="L domain-like"/>
    <property type="match status" value="1"/>
</dbReference>
<evidence type="ECO:0000313" key="5">
    <source>
        <dbReference type="Proteomes" id="UP000185146"/>
    </source>
</evidence>
<evidence type="ECO:0000259" key="3">
    <source>
        <dbReference type="Pfam" id="PF20178"/>
    </source>
</evidence>
<evidence type="ECO:0000313" key="4">
    <source>
        <dbReference type="EMBL" id="APO82705.1"/>
    </source>
</evidence>
<reference evidence="4 5" key="1">
    <citation type="submission" date="2016-12" db="EMBL/GenBank/DDBJ databases">
        <title>Draft Genome Sequence of Mercury Resistant Pseudomonas DRA525.</title>
        <authorList>
            <person name="Drace K.M."/>
        </authorList>
    </citation>
    <scope>NUCLEOTIDE SEQUENCE [LARGE SCALE GENOMIC DNA]</scope>
    <source>
        <strain evidence="4 5">DRA525</strain>
    </source>
</reference>
<protein>
    <recommendedName>
        <fullName evidence="3">Dermonecrotic toxin N-terminal domain-containing protein</fullName>
    </recommendedName>
</protein>
<dbReference type="InterPro" id="IPR032675">
    <property type="entry name" value="LRR_dom_sf"/>
</dbReference>
<sequence length="1275" mass="143172">MPAINPHQPLLEAQLPHWARQVTPNQWAALKRTQIAPWRAQDWFANAAPDLRDTVHASQARLMQAQAALAGSLKGLKQITEFAEPLLQRRLAEQGFHAPLRNSQLLRVERSWHWAALRYLYRHRRDNLLQAALQNFASDEVFIAESAIALGDNIQVTPILVQGSAPFGMQSPVAHFPLQSEHYQVERLPLEPAAFATQCRDLDLGEAYQAHLEQHLAQPATRALAIRVQKDRLRLAADLAYLRHLLDGSTRDQVEQLLQGAAVRCWQLALFGTPLHEVMLIDAGSAGLALYLPGHDPALRQCSNLEAVHDTLATLLLEPDARQAFTAYIRQDQRTHFLDLLQQNLDATGNTAFDRPWQRAVQADLRPTRVAITAEPFGHYQDLHLARLKHEASLLAVPTAMADANARTRRLEEWESLGLDALGIAAFFVPGAGTLMLAVTACQLLGEAFEGYQAWHEGDRHLALRHLEAVGLNLALIGGFVAAGKVVPKLFNSPLMESLQQVRGNDGRYRLWNEDLAPYRSAVTLPETLQPNALGQYLYQGRYFIRMDGQLFEQRFDHDLQQWRVIHPDTPDAWQPPLMHNAQGAWRGQHEQPGQWPFAKLARRLGPAYAAFTPEQLTQAGRLCGIDATQLRRVHLEGRATPPLLLDALQRMAAQAEVEALADKAPPGLFERLYNGSAPTTPSTQKLLAAYPRLSPALATRVLTPLGEAESLAWQQQGQLPIQVRQALEQVHGELPLVRALEGVLQPARASSDSERLLFSALDAMPDWPADLRLELHGASPQGPLLEHVGSDQASTLRRVIKTAEGYEVDRGERPAPGPRDPDLCRAIEQALPRSHSDTLGFPTADGSSLRQRVLGWVDLHRQTLAQRLWGHRALLRKPMGSLRGGRPLDPEPPHPRLAGSLAGAYRRLFPDATDWEFENWLGNDEDNPYVDDIRSPTQRLLDLQQRLDTLRRDLHEWARPDPQRPHQRHLAIRPILNAWRRLSTVALEGGGSLHSLDLSGLELDNQDLASLALPDDFTHVQHLSLSYNRSLSQLPAEFYERFPNLNRLLLADCRFDTVPRLGNPEHLAWLDLEGNRITWSSQAQQALNRCSGLVVLDLSGNPLLQAPDLRGLAYLRTLFLNDCALSELPQGLDQMIEPIIVDIADNQLLRLPDGFTVPRPVAEALRLESEWLGAPVVAQIEAYNAAHQVDLMVCASDYQEFFEQTGPAELALWQRLPLQYRRDLRPLLELEPFLSHPRQARAEFWRRLALIEADPALRQQWFTHPPYDLFNLPL</sequence>
<dbReference type="Gene3D" id="3.80.10.10">
    <property type="entry name" value="Ribonuclease Inhibitor"/>
    <property type="match status" value="1"/>
</dbReference>